<evidence type="ECO:0000256" key="1">
    <source>
        <dbReference type="ARBA" id="ARBA00022490"/>
    </source>
</evidence>
<comment type="subcellular location">
    <subcellularLocation>
        <location evidence="5 6">Cytoplasm</location>
    </subcellularLocation>
</comment>
<dbReference type="GO" id="GO:0006308">
    <property type="term" value="P:DNA catabolic process"/>
    <property type="evidence" value="ECO:0007669"/>
    <property type="project" value="UniProtKB-UniRule"/>
</dbReference>
<keyword evidence="3 5" id="KW-0378">Hydrolase</keyword>
<dbReference type="Pfam" id="PF13742">
    <property type="entry name" value="tRNA_anti_2"/>
    <property type="match status" value="1"/>
</dbReference>
<dbReference type="InterPro" id="IPR025824">
    <property type="entry name" value="OB-fold_nuc-bd_dom"/>
</dbReference>
<accession>A0AB38YDM5</accession>
<comment type="similarity">
    <text evidence="5 6">Belongs to the XseA family.</text>
</comment>
<dbReference type="InterPro" id="IPR012340">
    <property type="entry name" value="NA-bd_OB-fold"/>
</dbReference>
<evidence type="ECO:0000313" key="10">
    <source>
        <dbReference type="EMBL" id="WLD57407.1"/>
    </source>
</evidence>
<evidence type="ECO:0000256" key="7">
    <source>
        <dbReference type="SAM" id="Coils"/>
    </source>
</evidence>
<evidence type="ECO:0000256" key="4">
    <source>
        <dbReference type="ARBA" id="ARBA00022839"/>
    </source>
</evidence>
<dbReference type="EMBL" id="CP101717">
    <property type="protein sequence ID" value="WLD57407.1"/>
    <property type="molecule type" value="Genomic_DNA"/>
</dbReference>
<dbReference type="GO" id="GO:0009318">
    <property type="term" value="C:exodeoxyribonuclease VII complex"/>
    <property type="evidence" value="ECO:0007669"/>
    <property type="project" value="UniProtKB-UniRule"/>
</dbReference>
<evidence type="ECO:0000256" key="5">
    <source>
        <dbReference type="HAMAP-Rule" id="MF_00378"/>
    </source>
</evidence>
<dbReference type="CDD" id="cd04489">
    <property type="entry name" value="ExoVII_LU_OBF"/>
    <property type="match status" value="1"/>
</dbReference>
<keyword evidence="2 5" id="KW-0540">Nuclease</keyword>
<evidence type="ECO:0000259" key="9">
    <source>
        <dbReference type="Pfam" id="PF13742"/>
    </source>
</evidence>
<reference evidence="10" key="1">
    <citation type="submission" date="2022-07" db="EMBL/GenBank/DDBJ databases">
        <title>Complete genome sequence of Salinispirillum sp. LH10-3-1 capable of multiple carbohydrate inversion isolated from a soda lake.</title>
        <authorList>
            <person name="Liu J."/>
            <person name="Zhai Y."/>
            <person name="Zhang H."/>
            <person name="Yang H."/>
            <person name="Qu J."/>
            <person name="Li J."/>
        </authorList>
    </citation>
    <scope>NUCLEOTIDE SEQUENCE</scope>
    <source>
        <strain evidence="10">LH 10-3-1</strain>
    </source>
</reference>
<evidence type="ECO:0000256" key="2">
    <source>
        <dbReference type="ARBA" id="ARBA00022722"/>
    </source>
</evidence>
<feature type="coiled-coil region" evidence="7">
    <location>
        <begin position="277"/>
        <end position="325"/>
    </location>
</feature>
<dbReference type="InterPro" id="IPR020579">
    <property type="entry name" value="Exonuc_VII_lsu_C"/>
</dbReference>
<feature type="domain" description="Exonuclease VII large subunit C-terminal" evidence="8">
    <location>
        <begin position="121"/>
        <end position="432"/>
    </location>
</feature>
<comment type="subunit">
    <text evidence="5">Heterooligomer composed of large and small subunits.</text>
</comment>
<dbReference type="GO" id="GO:0008855">
    <property type="term" value="F:exodeoxyribonuclease VII activity"/>
    <property type="evidence" value="ECO:0007669"/>
    <property type="project" value="UniProtKB-UniRule"/>
</dbReference>
<evidence type="ECO:0000259" key="8">
    <source>
        <dbReference type="Pfam" id="PF02601"/>
    </source>
</evidence>
<keyword evidence="1 5" id="KW-0963">Cytoplasm</keyword>
<dbReference type="Pfam" id="PF02601">
    <property type="entry name" value="Exonuc_VII_L"/>
    <property type="match status" value="1"/>
</dbReference>
<keyword evidence="4 5" id="KW-0269">Exonuclease</keyword>
<evidence type="ECO:0000256" key="3">
    <source>
        <dbReference type="ARBA" id="ARBA00022801"/>
    </source>
</evidence>
<dbReference type="RefSeq" id="WP_304994693.1">
    <property type="nucleotide sequence ID" value="NZ_CP101717.1"/>
</dbReference>
<dbReference type="HAMAP" id="MF_00378">
    <property type="entry name" value="Exonuc_7_L"/>
    <property type="match status" value="1"/>
</dbReference>
<dbReference type="PANTHER" id="PTHR30008">
    <property type="entry name" value="EXODEOXYRIBONUCLEASE 7 LARGE SUBUNIT"/>
    <property type="match status" value="1"/>
</dbReference>
<dbReference type="InterPro" id="IPR003753">
    <property type="entry name" value="Exonuc_VII_L"/>
</dbReference>
<gene>
    <name evidence="5 10" type="primary">xseA</name>
    <name evidence="10" type="ORF">NFC81_11885</name>
</gene>
<proteinExistence type="inferred from homology"/>
<dbReference type="AlphaFoldDB" id="A0AB38YDM5"/>
<feature type="domain" description="OB-fold nucleic acid binding" evidence="9">
    <location>
        <begin position="5"/>
        <end position="98"/>
    </location>
</feature>
<dbReference type="Gene3D" id="2.40.50.140">
    <property type="entry name" value="Nucleic acid-binding proteins"/>
    <property type="match status" value="1"/>
</dbReference>
<dbReference type="PANTHER" id="PTHR30008:SF0">
    <property type="entry name" value="EXODEOXYRIBONUCLEASE 7 LARGE SUBUNIT"/>
    <property type="match status" value="1"/>
</dbReference>
<name>A0AB38YDM5_9GAMM</name>
<dbReference type="GO" id="GO:0003676">
    <property type="term" value="F:nucleic acid binding"/>
    <property type="evidence" value="ECO:0007669"/>
    <property type="project" value="InterPro"/>
</dbReference>
<keyword evidence="7" id="KW-0175">Coiled coil</keyword>
<sequence length="447" mass="49757">MEQAISVAQLNRQAKFILEQHFGSVLIHGEISNLARPQSGHLYFTLKDDSAQVRCAFFKGQAMRQQYRPKDGEAVLVSGKLSLFEGRGDYQVIVSAIQPAGAGALQLEFNALKSRLEAEGLFAPERKRPIPTDAQVVGVVTSGSGAAVQDILQVLARRDPFIEVRLFPCLVQGKDAAADIRRALKAAIADGQCDVLIVGRGGGSLEDLWCFNDEALARDIAASPLPIISAVGHETDFTIADFVADLRAPTPSAAAELASADHSQRASRLHQLARQLTHNLQRQLNQHRQALHFLQQRLRHPADRIREQQQRLDDLSARLERSMTQTLERPALRLEVFQQRLQRSAPSVRLQEQRRQLNQWQQRLHSSVRANLHQWRQSIAKTAHNLHTASPMATLHRGYGILLTDDAKVVRSVTQVQIGQQISHRLADGTIVSEVKRINEQETPSDA</sequence>
<comment type="catalytic activity">
    <reaction evidence="5 6">
        <text>Exonucleolytic cleavage in either 5'- to 3'- or 3'- to 5'-direction to yield nucleoside 5'-phosphates.</text>
        <dbReference type="EC" id="3.1.11.6"/>
    </reaction>
</comment>
<organism evidence="10">
    <name type="scientific">Salinispirillum sp. LH 10-3-1</name>
    <dbReference type="NCBI Taxonomy" id="2952525"/>
    <lineage>
        <taxon>Bacteria</taxon>
        <taxon>Pseudomonadati</taxon>
        <taxon>Pseudomonadota</taxon>
        <taxon>Gammaproteobacteria</taxon>
        <taxon>Oceanospirillales</taxon>
        <taxon>Saccharospirillaceae</taxon>
        <taxon>Salinispirillum</taxon>
    </lineage>
</organism>
<evidence type="ECO:0000256" key="6">
    <source>
        <dbReference type="RuleBase" id="RU004355"/>
    </source>
</evidence>
<dbReference type="GO" id="GO:0005737">
    <property type="term" value="C:cytoplasm"/>
    <property type="evidence" value="ECO:0007669"/>
    <property type="project" value="UniProtKB-SubCell"/>
</dbReference>
<dbReference type="EC" id="3.1.11.6" evidence="5"/>
<dbReference type="NCBIfam" id="TIGR00237">
    <property type="entry name" value="xseA"/>
    <property type="match status" value="1"/>
</dbReference>
<comment type="function">
    <text evidence="5">Bidirectionally degrades single-stranded DNA into large acid-insoluble oligonucleotides, which are then degraded further into small acid-soluble oligonucleotides.</text>
</comment>
<protein>
    <recommendedName>
        <fullName evidence="5">Exodeoxyribonuclease 7 large subunit</fullName>
        <ecNumber evidence="5">3.1.11.6</ecNumber>
    </recommendedName>
    <alternativeName>
        <fullName evidence="5">Exodeoxyribonuclease VII large subunit</fullName>
        <shortName evidence="5">Exonuclease VII large subunit</shortName>
    </alternativeName>
</protein>